<protein>
    <recommendedName>
        <fullName evidence="2">MAGE domain-containing protein</fullName>
    </recommendedName>
</protein>
<dbReference type="SMART" id="SM01373">
    <property type="entry name" value="MAGE"/>
    <property type="match status" value="1"/>
</dbReference>
<dbReference type="GO" id="GO:0005634">
    <property type="term" value="C:nucleus"/>
    <property type="evidence" value="ECO:0007669"/>
    <property type="project" value="TreeGrafter"/>
</dbReference>
<name>A0A1E1X3Y2_9ACAR</name>
<reference evidence="3" key="1">
    <citation type="journal article" date="2017" name="Front. Cell. Infect. Microbiol.">
        <title>The Distinct Transcriptional Response of the Midgut of Amblyomma sculptum and Amblyomma aureolatum Ticks to Rickettsia rickettsii Correlates to Their Differences in Susceptibility to Infection.</title>
        <authorList>
            <person name="Martins L.A."/>
            <person name="Galletti M.F.B.M."/>
            <person name="Ribeiro J.M."/>
            <person name="Fujita A."/>
            <person name="Costa F.B."/>
            <person name="Labruna M.B."/>
            <person name="Daffre S."/>
            <person name="Fogaca A.C."/>
        </authorList>
    </citation>
    <scope>NUCLEOTIDE SEQUENCE</scope>
</reference>
<dbReference type="PANTHER" id="PTHR11736">
    <property type="entry name" value="MELANOMA-ASSOCIATED ANTIGEN MAGE ANTIGEN"/>
    <property type="match status" value="1"/>
</dbReference>
<proteinExistence type="evidence at transcript level"/>
<dbReference type="Gene3D" id="1.10.10.1210">
    <property type="entry name" value="MAGE homology domain, winged helix WH2 motif"/>
    <property type="match status" value="1"/>
</dbReference>
<dbReference type="InterPro" id="IPR002190">
    <property type="entry name" value="MHD_dom"/>
</dbReference>
<accession>A0A1E1X3Y2</accession>
<dbReference type="AlphaFoldDB" id="A0A1E1X3Y2"/>
<dbReference type="Gene3D" id="1.10.10.1200">
    <property type="entry name" value="MAGE homology domain, winged helix WH1 motif"/>
    <property type="match status" value="1"/>
</dbReference>
<dbReference type="EMBL" id="GFAC01005208">
    <property type="protein sequence ID" value="JAT93980.1"/>
    <property type="molecule type" value="mRNA"/>
</dbReference>
<dbReference type="Pfam" id="PF01454">
    <property type="entry name" value="MAGE"/>
    <property type="match status" value="1"/>
</dbReference>
<dbReference type="FunFam" id="1.10.10.1210:FF:000001">
    <property type="entry name" value="melanoma-associated antigen D1"/>
    <property type="match status" value="1"/>
</dbReference>
<evidence type="ECO:0000256" key="1">
    <source>
        <dbReference type="SAM" id="MobiDB-lite"/>
    </source>
</evidence>
<feature type="domain" description="MAGE" evidence="2">
    <location>
        <begin position="67"/>
        <end position="269"/>
    </location>
</feature>
<organism evidence="3">
    <name type="scientific">Amblyomma aureolatum</name>
    <dbReference type="NCBI Taxonomy" id="187763"/>
    <lineage>
        <taxon>Eukaryota</taxon>
        <taxon>Metazoa</taxon>
        <taxon>Ecdysozoa</taxon>
        <taxon>Arthropoda</taxon>
        <taxon>Chelicerata</taxon>
        <taxon>Arachnida</taxon>
        <taxon>Acari</taxon>
        <taxon>Parasitiformes</taxon>
        <taxon>Ixodida</taxon>
        <taxon>Ixodoidea</taxon>
        <taxon>Ixodidae</taxon>
        <taxon>Amblyomminae</taxon>
        <taxon>Amblyomma</taxon>
    </lineage>
</organism>
<dbReference type="InterPro" id="IPR041898">
    <property type="entry name" value="MAGE_WH1"/>
</dbReference>
<feature type="region of interest" description="Disordered" evidence="1">
    <location>
        <begin position="37"/>
        <end position="64"/>
    </location>
</feature>
<feature type="non-terminal residue" evidence="3">
    <location>
        <position position="1"/>
    </location>
</feature>
<dbReference type="InterPro" id="IPR037445">
    <property type="entry name" value="MAGE"/>
</dbReference>
<feature type="compositionally biased region" description="Low complexity" evidence="1">
    <location>
        <begin position="37"/>
        <end position="58"/>
    </location>
</feature>
<dbReference type="PANTHER" id="PTHR11736:SF14">
    <property type="entry name" value="NSE3 HOMOLOG, SMC5-SMC6 COMPLEX COMPONENT"/>
    <property type="match status" value="1"/>
</dbReference>
<evidence type="ECO:0000313" key="3">
    <source>
        <dbReference type="EMBL" id="JAT93980.1"/>
    </source>
</evidence>
<dbReference type="InterPro" id="IPR041899">
    <property type="entry name" value="MAGE_WH2"/>
</dbReference>
<evidence type="ECO:0000259" key="2">
    <source>
        <dbReference type="PROSITE" id="PS50838"/>
    </source>
</evidence>
<dbReference type="PROSITE" id="PS50838">
    <property type="entry name" value="MAGE"/>
    <property type="match status" value="1"/>
</dbReference>
<sequence length="273" mass="30794">SFPTHVRPIWRSAFFLVEMAERKKRAKLVQGKLAFAKPSKPSSAAGPSQQSRSSQSSSTTGVSDDELDRLVNDTVFYLLIADQHKKTIKKNDIKKHVLQNNGKVMRTVLTQAKEKLEHVFGYDLVDLDDKQGSVILVNKMDLSEHNDFLQRSEKESARRGLIITVLTLILMSDGVVSEDKLWKLLKPLGLAPDINDPTFGNIGTLIKTELVSEAYLKFSPIPGTCDPVEYEYQWGARAHNEASKQAMLEVFCKIMGQQPEDWRTVYEEVARSE</sequence>